<name>A0A7Y4NUF9_9BACT</name>
<dbReference type="InterPro" id="IPR013784">
    <property type="entry name" value="Carb-bd-like_fold"/>
</dbReference>
<feature type="compositionally biased region" description="Low complexity" evidence="5">
    <location>
        <begin position="565"/>
        <end position="577"/>
    </location>
</feature>
<keyword evidence="4" id="KW-0677">Repeat</keyword>
<evidence type="ECO:0000259" key="6">
    <source>
        <dbReference type="PROSITE" id="PS50825"/>
    </source>
</evidence>
<evidence type="ECO:0000256" key="1">
    <source>
        <dbReference type="ARBA" id="ARBA00004613"/>
    </source>
</evidence>
<comment type="subcellular location">
    <subcellularLocation>
        <location evidence="1">Secreted</location>
    </subcellularLocation>
</comment>
<keyword evidence="2" id="KW-0964">Secreted</keyword>
<evidence type="ECO:0000313" key="7">
    <source>
        <dbReference type="EMBL" id="NOK37925.1"/>
    </source>
</evidence>
<reference evidence="7 8" key="1">
    <citation type="submission" date="2020-05" db="EMBL/GenBank/DDBJ databases">
        <authorList>
            <person name="Whitworth D."/>
        </authorList>
    </citation>
    <scope>NUCLEOTIDE SEQUENCE [LARGE SCALE GENOMIC DNA]</scope>
    <source>
        <strain evidence="7 8">AB043B</strain>
    </source>
</reference>
<dbReference type="PANTHER" id="PTHR24273:SF32">
    <property type="entry name" value="HYALIN"/>
    <property type="match status" value="1"/>
</dbReference>
<evidence type="ECO:0000256" key="3">
    <source>
        <dbReference type="ARBA" id="ARBA00022729"/>
    </source>
</evidence>
<dbReference type="Pfam" id="PF02494">
    <property type="entry name" value="HYR"/>
    <property type="match status" value="1"/>
</dbReference>
<dbReference type="InterPro" id="IPR013783">
    <property type="entry name" value="Ig-like_fold"/>
</dbReference>
<dbReference type="RefSeq" id="WP_171437734.1">
    <property type="nucleotide sequence ID" value="NZ_JABFJV010000267.1"/>
</dbReference>
<dbReference type="Gene3D" id="3.40.50.1820">
    <property type="entry name" value="alpha/beta hydrolase"/>
    <property type="match status" value="1"/>
</dbReference>
<evidence type="ECO:0000256" key="4">
    <source>
        <dbReference type="ARBA" id="ARBA00022737"/>
    </source>
</evidence>
<dbReference type="GO" id="GO:0030246">
    <property type="term" value="F:carbohydrate binding"/>
    <property type="evidence" value="ECO:0007669"/>
    <property type="project" value="InterPro"/>
</dbReference>
<gene>
    <name evidence="7" type="ORF">HMI49_32465</name>
</gene>
<dbReference type="Proteomes" id="UP000563426">
    <property type="component" value="Unassembled WGS sequence"/>
</dbReference>
<dbReference type="SUPFAM" id="SSF53474">
    <property type="entry name" value="alpha/beta-Hydrolases"/>
    <property type="match status" value="1"/>
</dbReference>
<dbReference type="Gene3D" id="2.60.40.10">
    <property type="entry name" value="Immunoglobulins"/>
    <property type="match status" value="2"/>
</dbReference>
<dbReference type="PANTHER" id="PTHR24273">
    <property type="entry name" value="FI04643P-RELATED"/>
    <property type="match status" value="1"/>
</dbReference>
<dbReference type="InterPro" id="IPR003410">
    <property type="entry name" value="HYR_dom"/>
</dbReference>
<feature type="domain" description="HYR" evidence="6">
    <location>
        <begin position="1105"/>
        <end position="1183"/>
    </location>
</feature>
<dbReference type="SUPFAM" id="SSF49299">
    <property type="entry name" value="PKD domain"/>
    <property type="match status" value="1"/>
</dbReference>
<organism evidence="7 8">
    <name type="scientific">Corallococcus exercitus</name>
    <dbReference type="NCBI Taxonomy" id="2316736"/>
    <lineage>
        <taxon>Bacteria</taxon>
        <taxon>Pseudomonadati</taxon>
        <taxon>Myxococcota</taxon>
        <taxon>Myxococcia</taxon>
        <taxon>Myxococcales</taxon>
        <taxon>Cystobacterineae</taxon>
        <taxon>Myxococcaceae</taxon>
        <taxon>Corallococcus</taxon>
    </lineage>
</organism>
<keyword evidence="3" id="KW-0732">Signal</keyword>
<keyword evidence="8" id="KW-1185">Reference proteome</keyword>
<accession>A0A7Y4NUF9</accession>
<dbReference type="InterPro" id="IPR035986">
    <property type="entry name" value="PKD_dom_sf"/>
</dbReference>
<dbReference type="NCBIfam" id="NF033679">
    <property type="entry name" value="DNRLRE_dom"/>
    <property type="match status" value="1"/>
</dbReference>
<evidence type="ECO:0000256" key="2">
    <source>
        <dbReference type="ARBA" id="ARBA00022525"/>
    </source>
</evidence>
<dbReference type="PROSITE" id="PS50825">
    <property type="entry name" value="HYR"/>
    <property type="match status" value="1"/>
</dbReference>
<dbReference type="GO" id="GO:0005576">
    <property type="term" value="C:extracellular region"/>
    <property type="evidence" value="ECO:0007669"/>
    <property type="project" value="UniProtKB-SubCell"/>
</dbReference>
<dbReference type="InterPro" id="IPR055372">
    <property type="entry name" value="CBM96"/>
</dbReference>
<dbReference type="CDD" id="cd00146">
    <property type="entry name" value="PKD"/>
    <property type="match status" value="1"/>
</dbReference>
<proteinExistence type="predicted"/>
<dbReference type="Pfam" id="PF24517">
    <property type="entry name" value="CBM96"/>
    <property type="match status" value="1"/>
</dbReference>
<dbReference type="Gene3D" id="2.60.40.1120">
    <property type="entry name" value="Carboxypeptidase-like, regulatory domain"/>
    <property type="match status" value="1"/>
</dbReference>
<dbReference type="InterPro" id="IPR029058">
    <property type="entry name" value="AB_hydrolase_fold"/>
</dbReference>
<protein>
    <submittedName>
        <fullName evidence="7">DNRLRE domain-containing protein</fullName>
    </submittedName>
</protein>
<evidence type="ECO:0000256" key="5">
    <source>
        <dbReference type="SAM" id="MobiDB-lite"/>
    </source>
</evidence>
<comment type="caution">
    <text evidence="7">The sequence shown here is derived from an EMBL/GenBank/DDBJ whole genome shotgun (WGS) entry which is preliminary data.</text>
</comment>
<feature type="region of interest" description="Disordered" evidence="5">
    <location>
        <begin position="565"/>
        <end position="601"/>
    </location>
</feature>
<dbReference type="SUPFAM" id="SSF49452">
    <property type="entry name" value="Starch-binding domain-like"/>
    <property type="match status" value="1"/>
</dbReference>
<evidence type="ECO:0000313" key="8">
    <source>
        <dbReference type="Proteomes" id="UP000563426"/>
    </source>
</evidence>
<sequence length="1370" mass="145758">MTLQPGPEGKDTYIGSRPDLVNTGNPHHRLLPAMAWTWSGVPGALRGLIDFDIPPLPDGGTLIKATLVLSAETTGSSPRGHSQEGGTNTWRLIPITSSWEETTATWNNQPSVDESRAIALPSSNSYDQTYQVDVTAHVATKLSTPSLMRGWMLRLQSEDSHRAIQFATSDHPTIAVRPKLLLEYTQAVPLGRISGRVIRGSCDTACGLQGVLVDAGGGHYATTAPDGTYTLTNLPLGTYTLRASLRGGWTFGSFAFQNEHYTVSISRPGQLAWASDIVGWDRDPVVFVHGWNSDVSSDFGDVPARLREAGYYVHDSGQLTGGRFTTPPLFLNSYHVRDWTREVRYETGRAKTILYGQSMGGLVSRAYVEGPLYAGDVSQLFAFGSPHLGAPGFSYPSCLVETFHRIFGGALCDMTPAGMRTFNLIMRQRAGVDYHLTGGDAPTWRWQRKCMKILWWKICVNLPLPDHEFRNGNGWWLGALIAGKDDGFIQTRSALGMAGRNIDRFITRETHSKGFVGYRDYHMWENGPSQEGFARCGARLLIDRTSNTCGTRLFNGPPPGAFLSASQPSAASPLFSATDDDPASPALNQLSRLDTGGVSPGSQKVRSVLVEGGPTTFTASWDRGTARFYVIDPSGQVIDPESLDAAAVDPSDPEAEDATEPPPGMALYSEAALGATYYFPAASRGTWQLVLKAGTASDTEAISYSTQAVFDSPLGARLVRERPSFEPGQPAHLRMLFSEPVQGAEVQLRIRHGDGSVQEVALERLSGTEYVADPVIAGPSGFVNLVWSVTGQRMDGVSFERGGQEDVQINSTALRLGTGHSDRAIPREGLPGLNSALAVHLQVRSDYAGEALGVFGELTALDGSTITTAFASVPAVQGVNDVELRFRAEEIFAAGKDGPYLVREVKLVDTRGALLLSQEIPLAHTTAPYSYRSFSSVQGKPAAFVDEGPYRVVLGQSITLKATGADPEGQPLTYAWDLDGDGVFESPGQSVLFTAPSQAPVGLQTVRVQVTDTDGNSAQAETSVERIINHPPIAQCQNVTVLADATTCTGSASVNAGSYDPDSEGGVTCSQAPDGVYSQGAHPVVLSCADSTGLTASCVSTVTVRDVTPPAIICPAPLVMNSSGPEGAWVTPATATAQDGCSTATVSGPPAGLYPNGLTEVTYTAVDATGNTSQCSTSIEVVPGAPPQLTMCNMPRYTRELSQLACGWATSGEGGPRVTRVFLTIDGQEAIPLTPDNSGGFVYTTLNLEEGTHQLELTAVNAEGGFAQRRTTVTIDRTPPVLSVLSPAWDAVLPGPVVDVTTSVQDVSPTKVVTQWTQSTQVEEGTGVVTHRVDLVNWGAGVILVSATDAAGNTSQTLQQVQVLPPTSSP</sequence>
<dbReference type="EMBL" id="JABFJV010000267">
    <property type="protein sequence ID" value="NOK37925.1"/>
    <property type="molecule type" value="Genomic_DNA"/>
</dbReference>